<feature type="compositionally biased region" description="Polar residues" evidence="1">
    <location>
        <begin position="94"/>
        <end position="104"/>
    </location>
</feature>
<proteinExistence type="predicted"/>
<protein>
    <submittedName>
        <fullName evidence="2">Uncharacterized protein</fullName>
    </submittedName>
</protein>
<gene>
    <name evidence="2" type="ORF">GSONMT00042592001</name>
</gene>
<dbReference type="PaxDb" id="8022-A0A060ZGQ3"/>
<feature type="region of interest" description="Disordered" evidence="1">
    <location>
        <begin position="188"/>
        <end position="212"/>
    </location>
</feature>
<feature type="region of interest" description="Disordered" evidence="1">
    <location>
        <begin position="313"/>
        <end position="342"/>
    </location>
</feature>
<dbReference type="GO" id="GO:0007129">
    <property type="term" value="P:homologous chromosome pairing at meiosis"/>
    <property type="evidence" value="ECO:0007669"/>
    <property type="project" value="TreeGrafter"/>
</dbReference>
<sequence>MDGERETPVLPVLARVGRDGERVKRDQREENQPTNRGHDLTRVRRLVFQASEEPQKHSRSSREREKRTRTHSLTHQERESDRAAHRNTPAAQERCTTLHTLGNTQREKKRDRGSAAMRNTYPLYTNTLAEKDKTTQTENRRDEHPGRRRQTVSATGHAGLGTAGVAGQPSGGEDERCSVCLGTGTLVTSSSSRPLEGHSQTHTHSQVFKCPAPGKSGLGRQKKLLDNEDVLSVCSELLDSEIRKIMETPVTTYKPTYRCSGCGLRFSEVTSRSFPLLQRFCPHSCDLHMVLQQATHSYTKCLREICRRRDAHTTKQREGGMQSVPDNCRGKNSEVLNTHDLT</sequence>
<evidence type="ECO:0000313" key="2">
    <source>
        <dbReference type="EMBL" id="CDR00385.1"/>
    </source>
</evidence>
<evidence type="ECO:0000256" key="1">
    <source>
        <dbReference type="SAM" id="MobiDB-lite"/>
    </source>
</evidence>
<dbReference type="GO" id="GO:0070197">
    <property type="term" value="P:meiotic attachment of telomere to nuclear envelope"/>
    <property type="evidence" value="ECO:0007669"/>
    <property type="project" value="InterPro"/>
</dbReference>
<feature type="region of interest" description="Disordered" evidence="1">
    <location>
        <begin position="1"/>
        <end position="174"/>
    </location>
</feature>
<dbReference type="PANTHER" id="PTHR14014:SF0">
    <property type="entry name" value="TELOMERE REPEATS-BINDING BOUQUET FORMATION PROTEIN 1"/>
    <property type="match status" value="1"/>
</dbReference>
<accession>A0A060ZGQ3</accession>
<feature type="compositionally biased region" description="Basic and acidic residues" evidence="1">
    <location>
        <begin position="53"/>
        <end position="66"/>
    </location>
</feature>
<dbReference type="Proteomes" id="UP000193380">
    <property type="component" value="Unassembled WGS sequence"/>
</dbReference>
<name>A0A060ZGQ3_ONCMY</name>
<dbReference type="EMBL" id="FR956533">
    <property type="protein sequence ID" value="CDR00385.1"/>
    <property type="molecule type" value="Genomic_DNA"/>
</dbReference>
<dbReference type="STRING" id="8022.A0A060ZGQ3"/>
<dbReference type="InterPro" id="IPR042359">
    <property type="entry name" value="TERB1"/>
</dbReference>
<organism evidence="2 3">
    <name type="scientific">Oncorhynchus mykiss</name>
    <name type="common">Rainbow trout</name>
    <name type="synonym">Salmo gairdneri</name>
    <dbReference type="NCBI Taxonomy" id="8022"/>
    <lineage>
        <taxon>Eukaryota</taxon>
        <taxon>Metazoa</taxon>
        <taxon>Chordata</taxon>
        <taxon>Craniata</taxon>
        <taxon>Vertebrata</taxon>
        <taxon>Euteleostomi</taxon>
        <taxon>Actinopterygii</taxon>
        <taxon>Neopterygii</taxon>
        <taxon>Teleostei</taxon>
        <taxon>Protacanthopterygii</taxon>
        <taxon>Salmoniformes</taxon>
        <taxon>Salmonidae</taxon>
        <taxon>Salmoninae</taxon>
        <taxon>Oncorhynchus</taxon>
    </lineage>
</organism>
<dbReference type="AlphaFoldDB" id="A0A060ZGQ3"/>
<reference evidence="2" key="2">
    <citation type="submission" date="2014-03" db="EMBL/GenBank/DDBJ databases">
        <authorList>
            <person name="Genoscope - CEA"/>
        </authorList>
    </citation>
    <scope>NUCLEOTIDE SEQUENCE</scope>
</reference>
<evidence type="ECO:0000313" key="3">
    <source>
        <dbReference type="Proteomes" id="UP000193380"/>
    </source>
</evidence>
<feature type="compositionally biased region" description="Basic and acidic residues" evidence="1">
    <location>
        <begin position="129"/>
        <end position="145"/>
    </location>
</feature>
<reference evidence="2" key="1">
    <citation type="journal article" date="2014" name="Nat. Commun.">
        <title>The rainbow trout genome provides novel insights into evolution after whole-genome duplication in vertebrates.</title>
        <authorList>
            <person name="Berthelot C."/>
            <person name="Brunet F."/>
            <person name="Chalopin D."/>
            <person name="Juanchich A."/>
            <person name="Bernard M."/>
            <person name="Noel B."/>
            <person name="Bento P."/>
            <person name="Da Silva C."/>
            <person name="Labadie K."/>
            <person name="Alberti A."/>
            <person name="Aury J.M."/>
            <person name="Louis A."/>
            <person name="Dehais P."/>
            <person name="Bardou P."/>
            <person name="Montfort J."/>
            <person name="Klopp C."/>
            <person name="Cabau C."/>
            <person name="Gaspin C."/>
            <person name="Thorgaard G.H."/>
            <person name="Boussaha M."/>
            <person name="Quillet E."/>
            <person name="Guyomard R."/>
            <person name="Galiana D."/>
            <person name="Bobe J."/>
            <person name="Volff J.N."/>
            <person name="Genet C."/>
            <person name="Wincker P."/>
            <person name="Jaillon O."/>
            <person name="Roest Crollius H."/>
            <person name="Guiguen Y."/>
        </authorList>
    </citation>
    <scope>NUCLEOTIDE SEQUENCE [LARGE SCALE GENOMIC DNA]</scope>
</reference>
<dbReference type="PANTHER" id="PTHR14014">
    <property type="entry name" value="TELOMERE REPEATS-BINDING BOUQUET FORMATION PROTEIN 1"/>
    <property type="match status" value="1"/>
</dbReference>
<feature type="compositionally biased region" description="Basic and acidic residues" evidence="1">
    <location>
        <begin position="74"/>
        <end position="84"/>
    </location>
</feature>
<feature type="compositionally biased region" description="Basic and acidic residues" evidence="1">
    <location>
        <begin position="16"/>
        <end position="42"/>
    </location>
</feature>